<dbReference type="GO" id="GO:0140359">
    <property type="term" value="F:ABC-type transporter activity"/>
    <property type="evidence" value="ECO:0007669"/>
    <property type="project" value="InterPro"/>
</dbReference>
<proteinExistence type="predicted"/>
<sequence>MRTFIWFELKKRVRQAKTWGLIILLLMVSLLVIKNYKIKLEEINSNKGNYSIGDIFITEAKISKYNADDLHSKEHYIKTKYVYELLKKVGKQVKEAEKRNDRKEYNRAVTFGYLLLSKEAAQKEGSLRELSFRNSIEPIWNIVSEDVEYDSVNTEYANSYANRKMYFETLLSAKYYYALYQHNLKDSNEYQIDSLSFCYHYLNKIMPILLAVLVLIIMFDSVNEEHSKGSLKLVLTQPFSRIKYMISKIIVGFLHTVFVIVIPIIPIVSIMGLGDSFNNYNYPVLYLRHSFNSLFSIHNHLEYDIKHFGYNKYFGFSSASFYSKGEEGGVSNQITIMPLYQFLLLSFLILIFIILFYVVLNTLISCIFKSKIISFAVSGLITIVGMVLSNPFISSDNYNLSPFSMNNPVRILSGTYNVTALTAIAVLSICSVILFVVNVIYFRKKNL</sequence>
<dbReference type="EMBL" id="AP024169">
    <property type="protein sequence ID" value="BCN28871.1"/>
    <property type="molecule type" value="Genomic_DNA"/>
</dbReference>
<name>A0A7R7EHD4_9FIRM</name>
<reference evidence="2 3" key="1">
    <citation type="submission" date="2020-11" db="EMBL/GenBank/DDBJ databases">
        <title>Draft genome sequencing of a Lachnospiraceae strain isolated from anoxic soil subjected to BSD treatment.</title>
        <authorList>
            <person name="Uek A."/>
            <person name="Tonouchi A."/>
        </authorList>
    </citation>
    <scope>NUCLEOTIDE SEQUENCE [LARGE SCALE GENOMIC DNA]</scope>
    <source>
        <strain evidence="2 3">TB5</strain>
    </source>
</reference>
<dbReference type="KEGG" id="ahb:bsdtb5_01660"/>
<protein>
    <recommendedName>
        <fullName evidence="4">ABC transporter permease</fullName>
    </recommendedName>
</protein>
<evidence type="ECO:0008006" key="4">
    <source>
        <dbReference type="Google" id="ProtNLM"/>
    </source>
</evidence>
<gene>
    <name evidence="2" type="ORF">bsdtb5_01660</name>
</gene>
<dbReference type="AlphaFoldDB" id="A0A7R7EHD4"/>
<feature type="transmembrane region" description="Helical" evidence="1">
    <location>
        <begin position="372"/>
        <end position="394"/>
    </location>
</feature>
<dbReference type="Pfam" id="PF12679">
    <property type="entry name" value="ABC2_membrane_2"/>
    <property type="match status" value="1"/>
</dbReference>
<keyword evidence="1" id="KW-0472">Membrane</keyword>
<dbReference type="Proteomes" id="UP000595897">
    <property type="component" value="Chromosome"/>
</dbReference>
<keyword evidence="3" id="KW-1185">Reference proteome</keyword>
<dbReference type="PANTHER" id="PTHR37305:SF1">
    <property type="entry name" value="MEMBRANE PROTEIN"/>
    <property type="match status" value="1"/>
</dbReference>
<feature type="transmembrane region" description="Helical" evidence="1">
    <location>
        <begin position="18"/>
        <end position="36"/>
    </location>
</feature>
<dbReference type="RefSeq" id="WP_271714177.1">
    <property type="nucleotide sequence ID" value="NZ_AP024169.1"/>
</dbReference>
<dbReference type="GO" id="GO:0005886">
    <property type="term" value="C:plasma membrane"/>
    <property type="evidence" value="ECO:0007669"/>
    <property type="project" value="UniProtKB-SubCell"/>
</dbReference>
<keyword evidence="1" id="KW-0812">Transmembrane</keyword>
<evidence type="ECO:0000256" key="1">
    <source>
        <dbReference type="SAM" id="Phobius"/>
    </source>
</evidence>
<evidence type="ECO:0000313" key="2">
    <source>
        <dbReference type="EMBL" id="BCN28871.1"/>
    </source>
</evidence>
<accession>A0A7R7EHD4</accession>
<evidence type="ECO:0000313" key="3">
    <source>
        <dbReference type="Proteomes" id="UP000595897"/>
    </source>
</evidence>
<feature type="transmembrane region" description="Helical" evidence="1">
    <location>
        <begin position="339"/>
        <end position="360"/>
    </location>
</feature>
<feature type="transmembrane region" description="Helical" evidence="1">
    <location>
        <begin position="414"/>
        <end position="442"/>
    </location>
</feature>
<feature type="transmembrane region" description="Helical" evidence="1">
    <location>
        <begin position="249"/>
        <end position="273"/>
    </location>
</feature>
<keyword evidence="1" id="KW-1133">Transmembrane helix</keyword>
<dbReference type="PANTHER" id="PTHR37305">
    <property type="entry name" value="INTEGRAL MEMBRANE PROTEIN-RELATED"/>
    <property type="match status" value="1"/>
</dbReference>
<organism evidence="2 3">
    <name type="scientific">Anaeromicropila herbilytica</name>
    <dbReference type="NCBI Taxonomy" id="2785025"/>
    <lineage>
        <taxon>Bacteria</taxon>
        <taxon>Bacillati</taxon>
        <taxon>Bacillota</taxon>
        <taxon>Clostridia</taxon>
        <taxon>Lachnospirales</taxon>
        <taxon>Lachnospiraceae</taxon>
        <taxon>Anaeromicropila</taxon>
    </lineage>
</organism>